<dbReference type="GO" id="GO:0007005">
    <property type="term" value="P:mitochondrion organization"/>
    <property type="evidence" value="ECO:0007669"/>
    <property type="project" value="TreeGrafter"/>
</dbReference>
<keyword evidence="5" id="KW-0496">Mitochondrion</keyword>
<protein>
    <submittedName>
        <fullName evidence="9">Metaxin-like protein</fullName>
    </submittedName>
</protein>
<dbReference type="AlphaFoldDB" id="A0A8H4CF33"/>
<evidence type="ECO:0000313" key="9">
    <source>
        <dbReference type="EMBL" id="KAF3802875.1"/>
    </source>
</evidence>
<dbReference type="InterPro" id="IPR050931">
    <property type="entry name" value="Mito_Protein_Transport_Metaxin"/>
</dbReference>
<keyword evidence="4" id="KW-0653">Protein transport</keyword>
<evidence type="ECO:0000256" key="2">
    <source>
        <dbReference type="ARBA" id="ARBA00022448"/>
    </source>
</evidence>
<accession>A0A8H4CF33</accession>
<keyword evidence="6" id="KW-0472">Membrane</keyword>
<reference evidence="9" key="1">
    <citation type="journal article" date="2020" name="Phytopathology">
        <title>Genome sequence and comparative analysis of Colletotrichum gloeosporioides isolated from Liriodendron leaves.</title>
        <authorList>
            <person name="Fu F.F."/>
            <person name="Hao Z."/>
            <person name="Wang P."/>
            <person name="Lu Y."/>
            <person name="Xue L.J."/>
            <person name="Wei G."/>
            <person name="Tian Y."/>
            <person name="Baishi H."/>
            <person name="Xu H."/>
            <person name="Shi J."/>
            <person name="Cheng T."/>
            <person name="Wang G."/>
            <person name="Yi Y."/>
            <person name="Chen J."/>
        </authorList>
    </citation>
    <scope>NUCLEOTIDE SEQUENCE</scope>
    <source>
        <strain evidence="9">Lc1</strain>
    </source>
</reference>
<evidence type="ECO:0000256" key="5">
    <source>
        <dbReference type="ARBA" id="ARBA00023128"/>
    </source>
</evidence>
<evidence type="ECO:0000256" key="6">
    <source>
        <dbReference type="ARBA" id="ARBA00023136"/>
    </source>
</evidence>
<comment type="subcellular location">
    <subcellularLocation>
        <location evidence="1">Mitochondrion outer membrane</location>
    </subcellularLocation>
</comment>
<evidence type="ECO:0000259" key="8">
    <source>
        <dbReference type="Pfam" id="PF17171"/>
    </source>
</evidence>
<dbReference type="GeneID" id="69007415"/>
<proteinExistence type="predicted"/>
<comment type="caution">
    <text evidence="9">The sequence shown here is derived from an EMBL/GenBank/DDBJ whole genome shotgun (WGS) entry which is preliminary data.</text>
</comment>
<reference evidence="9" key="2">
    <citation type="submission" date="2020-03" db="EMBL/GenBank/DDBJ databases">
        <authorList>
            <person name="Fu F.-F."/>
            <person name="Chen J."/>
        </authorList>
    </citation>
    <scope>NUCLEOTIDE SEQUENCE</scope>
    <source>
        <strain evidence="9">Lc1</strain>
    </source>
</reference>
<dbReference type="RefSeq" id="XP_045262034.1">
    <property type="nucleotide sequence ID" value="XM_045400383.1"/>
</dbReference>
<evidence type="ECO:0000313" key="10">
    <source>
        <dbReference type="Proteomes" id="UP000613401"/>
    </source>
</evidence>
<dbReference type="Proteomes" id="UP000613401">
    <property type="component" value="Unassembled WGS sequence"/>
</dbReference>
<dbReference type="InterPro" id="IPR033468">
    <property type="entry name" value="Metaxin_GST"/>
</dbReference>
<dbReference type="Pfam" id="PF10568">
    <property type="entry name" value="Tom37"/>
    <property type="match status" value="1"/>
</dbReference>
<organism evidence="9 10">
    <name type="scientific">Colletotrichum gloeosporioides</name>
    <name type="common">Anthracnose fungus</name>
    <name type="synonym">Glomerella cingulata</name>
    <dbReference type="NCBI Taxonomy" id="474922"/>
    <lineage>
        <taxon>Eukaryota</taxon>
        <taxon>Fungi</taxon>
        <taxon>Dikarya</taxon>
        <taxon>Ascomycota</taxon>
        <taxon>Pezizomycotina</taxon>
        <taxon>Sordariomycetes</taxon>
        <taxon>Hypocreomycetidae</taxon>
        <taxon>Glomerellales</taxon>
        <taxon>Glomerellaceae</taxon>
        <taxon>Colletotrichum</taxon>
        <taxon>Colletotrichum gloeosporioides species complex</taxon>
    </lineage>
</organism>
<evidence type="ECO:0000256" key="1">
    <source>
        <dbReference type="ARBA" id="ARBA00004294"/>
    </source>
</evidence>
<dbReference type="GO" id="GO:0001401">
    <property type="term" value="C:SAM complex"/>
    <property type="evidence" value="ECO:0007669"/>
    <property type="project" value="InterPro"/>
</dbReference>
<keyword evidence="3" id="KW-1000">Mitochondrion outer membrane</keyword>
<dbReference type="EMBL" id="WVTB01000059">
    <property type="protein sequence ID" value="KAF3802875.1"/>
    <property type="molecule type" value="Genomic_DNA"/>
</dbReference>
<evidence type="ECO:0000256" key="4">
    <source>
        <dbReference type="ARBA" id="ARBA00022927"/>
    </source>
</evidence>
<dbReference type="Pfam" id="PF17171">
    <property type="entry name" value="GST_C_6"/>
    <property type="match status" value="1"/>
</dbReference>
<dbReference type="PANTHER" id="PTHR12289:SF41">
    <property type="entry name" value="FAILED AXON CONNECTIONS-RELATED"/>
    <property type="match status" value="1"/>
</dbReference>
<keyword evidence="2" id="KW-0813">Transport</keyword>
<evidence type="ECO:0000256" key="3">
    <source>
        <dbReference type="ARBA" id="ARBA00022787"/>
    </source>
</evidence>
<sequence length="441" mass="47427">MEPLELHVWGPAFGLPSVDAECLAAIAYLHTALPSSEWRLVPSNDPAVDTSKANGRPLDRLPALHANGVWVTGYASIVSHLRTTHSLDLDSRLTPSERADALALAAHVDAHLAPLLDAYLYADHDNWAAVTRPALSQILGFPLSWTVPVLLRQGAEARSAHLGFGSLGEDDDDDAAADGDVKAGQGTLDRAMKHLPVSGQKSVMEEMRARTARGIRLHAVTVDALAPLEEQRAKGERTRGEKMRFFGGDAPTSLDCLVFGHLVLVQAAAAAPEAWLLSIFAKKFPHLNEMVHCVRDECLPRARALPWAPAPPSALRTAARLLDTVVQHTPNLGEFYLGEWRRRAETKAAGVADRRTVALAGGVLAAGTAIAYGVWTYRSLPPWGARTMSWDAEKGGLRRFGELGAMLDFSFGLADAPRASAAAGWGGGDEHRVVEQELSVD</sequence>
<keyword evidence="10" id="KW-1185">Reference proteome</keyword>
<dbReference type="InterPro" id="IPR019564">
    <property type="entry name" value="Sam37/metaxin_N"/>
</dbReference>
<evidence type="ECO:0000259" key="7">
    <source>
        <dbReference type="Pfam" id="PF10568"/>
    </source>
</evidence>
<dbReference type="PANTHER" id="PTHR12289">
    <property type="entry name" value="METAXIN RELATED"/>
    <property type="match status" value="1"/>
</dbReference>
<feature type="domain" description="Mitochondrial outer membrane transport complex Sam37/metaxin N-terminal" evidence="7">
    <location>
        <begin position="22"/>
        <end position="150"/>
    </location>
</feature>
<name>A0A8H4CF33_COLGL</name>
<dbReference type="GO" id="GO:0015031">
    <property type="term" value="P:protein transport"/>
    <property type="evidence" value="ECO:0007669"/>
    <property type="project" value="UniProtKB-KW"/>
</dbReference>
<dbReference type="CDD" id="cd03078">
    <property type="entry name" value="GST_N_Metaxin1_like"/>
    <property type="match status" value="1"/>
</dbReference>
<feature type="domain" description="Metaxin glutathione S-transferase" evidence="8">
    <location>
        <begin position="241"/>
        <end position="291"/>
    </location>
</feature>
<gene>
    <name evidence="9" type="ORF">GCG54_00000242</name>
</gene>